<evidence type="ECO:0000313" key="4">
    <source>
        <dbReference type="EMBL" id="CUU43686.1"/>
    </source>
</evidence>
<accession>A0A0P0JKN5</accession>
<evidence type="ECO:0000256" key="1">
    <source>
        <dbReference type="ARBA" id="ARBA00011738"/>
    </source>
</evidence>
<organism evidence="4 5">
    <name type="scientific">Blastochloris viridis</name>
    <name type="common">Rhodopseudomonas viridis</name>
    <dbReference type="NCBI Taxonomy" id="1079"/>
    <lineage>
        <taxon>Bacteria</taxon>
        <taxon>Pseudomonadati</taxon>
        <taxon>Pseudomonadota</taxon>
        <taxon>Alphaproteobacteria</taxon>
        <taxon>Hyphomicrobiales</taxon>
        <taxon>Blastochloridaceae</taxon>
        <taxon>Blastochloris</taxon>
    </lineage>
</organism>
<evidence type="ECO:0000313" key="5">
    <source>
        <dbReference type="Proteomes" id="UP000065734"/>
    </source>
</evidence>
<feature type="domain" description="GST N-terminal" evidence="2">
    <location>
        <begin position="7"/>
        <end position="86"/>
    </location>
</feature>
<keyword evidence="5" id="KW-1185">Reference proteome</keyword>
<comment type="subunit">
    <text evidence="1">Homodimer.</text>
</comment>
<evidence type="ECO:0000259" key="2">
    <source>
        <dbReference type="PROSITE" id="PS50404"/>
    </source>
</evidence>
<dbReference type="GO" id="GO:0004364">
    <property type="term" value="F:glutathione transferase activity"/>
    <property type="evidence" value="ECO:0007669"/>
    <property type="project" value="TreeGrafter"/>
</dbReference>
<gene>
    <name evidence="4" type="ORF">BVIRIDIS_27120</name>
</gene>
<dbReference type="CDD" id="cd00570">
    <property type="entry name" value="GST_N_family"/>
    <property type="match status" value="1"/>
</dbReference>
<dbReference type="STRING" id="1079.BVIR_3268"/>
<evidence type="ECO:0000259" key="3">
    <source>
        <dbReference type="PROSITE" id="PS50405"/>
    </source>
</evidence>
<dbReference type="SUPFAM" id="SSF47616">
    <property type="entry name" value="GST C-terminal domain-like"/>
    <property type="match status" value="1"/>
</dbReference>
<dbReference type="SFLD" id="SFLDS00019">
    <property type="entry name" value="Glutathione_Transferase_(cytos"/>
    <property type="match status" value="1"/>
</dbReference>
<name>A0A0P0JKN5_BLAVI</name>
<dbReference type="CDD" id="cd00299">
    <property type="entry name" value="GST_C_family"/>
    <property type="match status" value="1"/>
</dbReference>
<dbReference type="Pfam" id="PF00043">
    <property type="entry name" value="GST_C"/>
    <property type="match status" value="1"/>
</dbReference>
<dbReference type="InterPro" id="IPR004045">
    <property type="entry name" value="Glutathione_S-Trfase_N"/>
</dbReference>
<dbReference type="InterPro" id="IPR036282">
    <property type="entry name" value="Glutathione-S-Trfase_C_sf"/>
</dbReference>
<dbReference type="PATRIC" id="fig|1079.6.peg.3434"/>
<dbReference type="GO" id="GO:0006749">
    <property type="term" value="P:glutathione metabolic process"/>
    <property type="evidence" value="ECO:0007669"/>
    <property type="project" value="TreeGrafter"/>
</dbReference>
<dbReference type="SUPFAM" id="SSF52833">
    <property type="entry name" value="Thioredoxin-like"/>
    <property type="match status" value="1"/>
</dbReference>
<reference evidence="5" key="1">
    <citation type="journal article" date="2016" name="Genome Announc.">
        <title>Revised genome sequence of the purple photosynthetic bacterium Blastochloris viridis.</title>
        <authorList>
            <person name="Liu L.N."/>
            <person name="Faulkner M."/>
            <person name="Liu X."/>
            <person name="Huang F."/>
            <person name="Darby A.C."/>
            <person name="Hall N."/>
        </authorList>
    </citation>
    <scope>NUCLEOTIDE SEQUENCE [LARGE SCALE GENOMIC DNA]</scope>
    <source>
        <strain evidence="5">ATCC 19567 / DSM 133 / F</strain>
    </source>
</reference>
<dbReference type="Proteomes" id="UP000065734">
    <property type="component" value="Chromosome I"/>
</dbReference>
<dbReference type="PROSITE" id="PS50404">
    <property type="entry name" value="GST_NTER"/>
    <property type="match status" value="1"/>
</dbReference>
<dbReference type="Gene3D" id="1.20.1050.10">
    <property type="match status" value="1"/>
</dbReference>
<dbReference type="Gene3D" id="3.40.30.10">
    <property type="entry name" value="Glutaredoxin"/>
    <property type="match status" value="1"/>
</dbReference>
<sequence>MPGETEAMPQLFHRPFCPLSRFIRLALGEYGVDVELVEERPWDRREAFLLMNPAATLPVYIEDDGLTVPGAGVVAEYLDETLGPSLCERRLLPEAAADRIEVRRLCSWFLDKFYAEVSGPLVGEKIDKRMMTFAQGGGPPDMMAIRAAKANIKYHLQYIGWLLRDRNWLAGDRLTYADVAAAAQLSSADYLGDVPWHEDEAAKQWYAKMKSRPSFRPILADAMAGMPPAPYYANLDF</sequence>
<dbReference type="InterPro" id="IPR004046">
    <property type="entry name" value="GST_C"/>
</dbReference>
<dbReference type="AlphaFoldDB" id="A0A0P0JKN5"/>
<dbReference type="EMBL" id="LN907867">
    <property type="protein sequence ID" value="CUU43686.1"/>
    <property type="molecule type" value="Genomic_DNA"/>
</dbReference>
<protein>
    <submittedName>
        <fullName evidence="4">Putative glutathione S-transferase</fullName>
    </submittedName>
</protein>
<dbReference type="Pfam" id="PF13417">
    <property type="entry name" value="GST_N_3"/>
    <property type="match status" value="1"/>
</dbReference>
<dbReference type="KEGG" id="bvr:BVIR_3268"/>
<dbReference type="PANTHER" id="PTHR43969:SF9">
    <property type="entry name" value="GLUTATHIONE S TRANSFERASE D10, ISOFORM A-RELATED"/>
    <property type="match status" value="1"/>
</dbReference>
<dbReference type="InterPro" id="IPR036249">
    <property type="entry name" value="Thioredoxin-like_sf"/>
</dbReference>
<proteinExistence type="predicted"/>
<dbReference type="InterPro" id="IPR010987">
    <property type="entry name" value="Glutathione-S-Trfase_C-like"/>
</dbReference>
<dbReference type="PROSITE" id="PS50405">
    <property type="entry name" value="GST_CTER"/>
    <property type="match status" value="1"/>
</dbReference>
<dbReference type="InterPro" id="IPR040079">
    <property type="entry name" value="Glutathione_S-Trfase"/>
</dbReference>
<keyword evidence="4" id="KW-0808">Transferase</keyword>
<feature type="domain" description="GST C-terminal" evidence="3">
    <location>
        <begin position="95"/>
        <end position="231"/>
    </location>
</feature>
<dbReference type="PANTHER" id="PTHR43969">
    <property type="entry name" value="GLUTATHIONE S TRANSFERASE D10, ISOFORM A-RELATED"/>
    <property type="match status" value="1"/>
</dbReference>